<feature type="region of interest" description="Disordered" evidence="1">
    <location>
        <begin position="1"/>
        <end position="32"/>
    </location>
</feature>
<keyword evidence="3" id="KW-1185">Reference proteome</keyword>
<organism evidence="2 3">
    <name type="scientific">Marinimicrococcus flavescens</name>
    <dbReference type="NCBI Taxonomy" id="3031815"/>
    <lineage>
        <taxon>Bacteria</taxon>
        <taxon>Pseudomonadati</taxon>
        <taxon>Pseudomonadota</taxon>
        <taxon>Alphaproteobacteria</taxon>
        <taxon>Geminicoccales</taxon>
        <taxon>Geminicoccaceae</taxon>
        <taxon>Marinimicrococcus</taxon>
    </lineage>
</organism>
<accession>A0AAP3XR19</accession>
<dbReference type="RefSeq" id="WP_327788598.1">
    <property type="nucleotide sequence ID" value="NZ_JARGEQ010000073.1"/>
</dbReference>
<dbReference type="Proteomes" id="UP001301140">
    <property type="component" value="Unassembled WGS sequence"/>
</dbReference>
<proteinExistence type="predicted"/>
<comment type="caution">
    <text evidence="2">The sequence shown here is derived from an EMBL/GenBank/DDBJ whole genome shotgun (WGS) entry which is preliminary data.</text>
</comment>
<sequence length="92" mass="10001">MSRKRTSLDAILQGPPAGPAATPAPPPAAAAPPRRAVRQQTVYLPEPVHDQLRKLAFDERVKMHGLLMEGLDRVFRDRGLPGLAELTATPED</sequence>
<dbReference type="AlphaFoldDB" id="A0AAP3XR19"/>
<protein>
    <submittedName>
        <fullName evidence="2">Uncharacterized protein</fullName>
    </submittedName>
</protein>
<gene>
    <name evidence="2" type="ORF">PZ740_07270</name>
</gene>
<feature type="compositionally biased region" description="Pro residues" evidence="1">
    <location>
        <begin position="16"/>
        <end position="30"/>
    </location>
</feature>
<evidence type="ECO:0000256" key="1">
    <source>
        <dbReference type="SAM" id="MobiDB-lite"/>
    </source>
</evidence>
<dbReference type="EMBL" id="JARGEQ010000073">
    <property type="protein sequence ID" value="MDF1586182.1"/>
    <property type="molecule type" value="Genomic_DNA"/>
</dbReference>
<reference evidence="2 3" key="1">
    <citation type="submission" date="2023-03" db="EMBL/GenBank/DDBJ databases">
        <title>YIM 152171 draft genome.</title>
        <authorList>
            <person name="Yang Z."/>
        </authorList>
    </citation>
    <scope>NUCLEOTIDE SEQUENCE [LARGE SCALE GENOMIC DNA]</scope>
    <source>
        <strain evidence="2 3">YIM 152171</strain>
    </source>
</reference>
<evidence type="ECO:0000313" key="3">
    <source>
        <dbReference type="Proteomes" id="UP001301140"/>
    </source>
</evidence>
<evidence type="ECO:0000313" key="2">
    <source>
        <dbReference type="EMBL" id="MDF1586182.1"/>
    </source>
</evidence>
<name>A0AAP3XR19_9PROT</name>